<dbReference type="OMA" id="LRNRDYC"/>
<reference evidence="22" key="3">
    <citation type="submission" date="2025-09" db="UniProtKB">
        <authorList>
            <consortium name="Ensembl"/>
        </authorList>
    </citation>
    <scope>IDENTIFICATION</scope>
</reference>
<dbReference type="Pfam" id="PF00520">
    <property type="entry name" value="Ion_trans"/>
    <property type="match status" value="1"/>
</dbReference>
<feature type="transmembrane region" description="Helical" evidence="19">
    <location>
        <begin position="50"/>
        <end position="69"/>
    </location>
</feature>
<dbReference type="RefSeq" id="XP_027713177.1">
    <property type="nucleotide sequence ID" value="XM_027857376.1"/>
</dbReference>
<dbReference type="GeneID" id="114039576"/>
<evidence type="ECO:0000256" key="19">
    <source>
        <dbReference type="SAM" id="Phobius"/>
    </source>
</evidence>
<protein>
    <recommendedName>
        <fullName evidence="2">Voltage-gated hydrogen channel 1</fullName>
    </recommendedName>
    <alternativeName>
        <fullName evidence="12">Hydrogen voltage-gated channel 1</fullName>
    </alternativeName>
    <alternativeName>
        <fullName evidence="17">Voltage sensor domain-only protein</fullName>
    </alternativeName>
</protein>
<comment type="similarity">
    <text evidence="15">Belongs to the voltage-gated proton channel (VPC) (TC 1.A.51) family.</text>
</comment>
<dbReference type="AlphaFoldDB" id="A0A4X2MAH2"/>
<keyword evidence="5 19" id="KW-0812">Transmembrane</keyword>
<dbReference type="RefSeq" id="XP_027713178.1">
    <property type="nucleotide sequence ID" value="XM_027857377.1"/>
</dbReference>
<comment type="subcellular location">
    <subcellularLocation>
        <location evidence="14">Cell projection</location>
        <location evidence="14">Cilium</location>
        <location evidence="14">Flagellum membrane</location>
        <topology evidence="14">Multi-pass membrane protein</topology>
    </subcellularLocation>
    <subcellularLocation>
        <location evidence="1">Cytoplasmic vesicle</location>
        <location evidence="1">Phagosome membrane</location>
        <topology evidence="1">Multi-pass membrane protein</topology>
    </subcellularLocation>
</comment>
<dbReference type="GO" id="GO:0051453">
    <property type="term" value="P:regulation of intracellular pH"/>
    <property type="evidence" value="ECO:0007669"/>
    <property type="project" value="UniProtKB-ARBA"/>
</dbReference>
<dbReference type="GO" id="GO:0030171">
    <property type="term" value="F:voltage-gated proton channel activity"/>
    <property type="evidence" value="ECO:0007669"/>
    <property type="project" value="InterPro"/>
</dbReference>
<feature type="transmembrane region" description="Helical" evidence="19">
    <location>
        <begin position="119"/>
        <end position="138"/>
    </location>
</feature>
<dbReference type="OrthoDB" id="427456at2759"/>
<dbReference type="Pfam" id="PF16799">
    <property type="entry name" value="VGPC1_C"/>
    <property type="match status" value="1"/>
</dbReference>
<dbReference type="GO" id="GO:0005886">
    <property type="term" value="C:plasma membrane"/>
    <property type="evidence" value="ECO:0007669"/>
    <property type="project" value="InterPro"/>
</dbReference>
<feature type="region of interest" description="Disordered" evidence="18">
    <location>
        <begin position="1"/>
        <end position="21"/>
    </location>
</feature>
<evidence type="ECO:0000259" key="21">
    <source>
        <dbReference type="Pfam" id="PF16799"/>
    </source>
</evidence>
<dbReference type="GO" id="GO:1903426">
    <property type="term" value="P:regulation of reactive oxygen species biosynthetic process"/>
    <property type="evidence" value="ECO:0007669"/>
    <property type="project" value="UniProtKB-ARBA"/>
</dbReference>
<evidence type="ECO:0000256" key="18">
    <source>
        <dbReference type="SAM" id="MobiDB-lite"/>
    </source>
</evidence>
<dbReference type="GO" id="GO:0034702">
    <property type="term" value="C:monoatomic ion channel complex"/>
    <property type="evidence" value="ECO:0007669"/>
    <property type="project" value="UniProtKB-KW"/>
</dbReference>
<evidence type="ECO:0000256" key="9">
    <source>
        <dbReference type="ARBA" id="ARBA00023065"/>
    </source>
</evidence>
<dbReference type="Ensembl" id="ENSVURT00010035787.1">
    <property type="protein sequence ID" value="ENSVURP00010031421.1"/>
    <property type="gene ID" value="ENSVURG00010024037.1"/>
</dbReference>
<evidence type="ECO:0000256" key="1">
    <source>
        <dbReference type="ARBA" id="ARBA00004265"/>
    </source>
</evidence>
<gene>
    <name evidence="22" type="primary">LOC114039576</name>
</gene>
<dbReference type="GO" id="GO:0009268">
    <property type="term" value="P:response to pH"/>
    <property type="evidence" value="ECO:0007669"/>
    <property type="project" value="UniProtKB-ARBA"/>
</dbReference>
<evidence type="ECO:0000313" key="23">
    <source>
        <dbReference type="Proteomes" id="UP000314987"/>
    </source>
</evidence>
<dbReference type="Gene3D" id="1.20.5.170">
    <property type="match status" value="1"/>
</dbReference>
<dbReference type="GO" id="GO:0030670">
    <property type="term" value="C:phagocytic vesicle membrane"/>
    <property type="evidence" value="ECO:0007669"/>
    <property type="project" value="UniProtKB-SubCell"/>
</dbReference>
<evidence type="ECO:0000256" key="11">
    <source>
        <dbReference type="ARBA" id="ARBA00023303"/>
    </source>
</evidence>
<comment type="catalytic activity">
    <reaction evidence="13">
        <text>H(+)(in) = H(+)(out)</text>
        <dbReference type="Rhea" id="RHEA:34979"/>
        <dbReference type="ChEBI" id="CHEBI:15378"/>
    </reaction>
    <physiologicalReaction direction="left-to-right" evidence="13">
        <dbReference type="Rhea" id="RHEA:34980"/>
    </physiologicalReaction>
</comment>
<dbReference type="GO" id="GO:0010043">
    <property type="term" value="P:response to zinc ion"/>
    <property type="evidence" value="ECO:0007669"/>
    <property type="project" value="UniProtKB-ARBA"/>
</dbReference>
<keyword evidence="23" id="KW-1185">Reference proteome</keyword>
<name>A0A4X2MAH2_VOMUR</name>
<evidence type="ECO:0000256" key="17">
    <source>
        <dbReference type="ARBA" id="ARBA00083704"/>
    </source>
</evidence>
<feature type="domain" description="Ion transport" evidence="20">
    <location>
        <begin position="47"/>
        <end position="163"/>
    </location>
</feature>
<dbReference type="Gene3D" id="1.20.120.350">
    <property type="entry name" value="Voltage-gated potassium channels. Chain C"/>
    <property type="match status" value="1"/>
</dbReference>
<evidence type="ECO:0000256" key="3">
    <source>
        <dbReference type="ARBA" id="ARBA00022448"/>
    </source>
</evidence>
<dbReference type="RefSeq" id="XP_027713179.1">
    <property type="nucleotide sequence ID" value="XM_027857378.1"/>
</dbReference>
<organism evidence="22 23">
    <name type="scientific">Vombatus ursinus</name>
    <name type="common">Common wombat</name>
    <dbReference type="NCBI Taxonomy" id="29139"/>
    <lineage>
        <taxon>Eukaryota</taxon>
        <taxon>Metazoa</taxon>
        <taxon>Chordata</taxon>
        <taxon>Craniata</taxon>
        <taxon>Vertebrata</taxon>
        <taxon>Euteleostomi</taxon>
        <taxon>Mammalia</taxon>
        <taxon>Metatheria</taxon>
        <taxon>Diprotodontia</taxon>
        <taxon>Vombatidae</taxon>
        <taxon>Vombatus</taxon>
    </lineage>
</organism>
<keyword evidence="4" id="KW-1003">Cell membrane</keyword>
<proteinExistence type="inferred from homology"/>
<keyword evidence="9" id="KW-0406">Ion transport</keyword>
<evidence type="ECO:0000256" key="5">
    <source>
        <dbReference type="ARBA" id="ARBA00022692"/>
    </source>
</evidence>
<dbReference type="PANTHER" id="PTHR46480:SF1">
    <property type="entry name" value="VOLTAGE-GATED HYDROGEN CHANNEL 1"/>
    <property type="match status" value="1"/>
</dbReference>
<reference evidence="23" key="1">
    <citation type="submission" date="2018-12" db="EMBL/GenBank/DDBJ databases">
        <authorList>
            <person name="Yazar S."/>
        </authorList>
    </citation>
    <scope>NUCLEOTIDE SEQUENCE [LARGE SCALE GENOMIC DNA]</scope>
</reference>
<sequence length="217" mass="24859">MPTARATASVAPGTQSSTTIVPGEVVTPPEVPPTFRTVLRRHFISNRFQVFIVSLVVMDAMLVLVELMLDFKIIQPDKDNHAGKVFHCLSIAILTFFMIEIVVKLYVFHKEFFSHKCEILDVVVVIVSFALDIAVLFCGHEFDAFGLLILLRLWRVARIMNSIIISVKTRSERQLSRLKMINYELAMKIQDLEFSCTKKEQEIERLNKLLRDHGLLQ</sequence>
<reference evidence="22" key="2">
    <citation type="submission" date="2025-08" db="UniProtKB">
        <authorList>
            <consortium name="Ensembl"/>
        </authorList>
    </citation>
    <scope>IDENTIFICATION</scope>
</reference>
<accession>A0A4X2MAH2</accession>
<evidence type="ECO:0000256" key="16">
    <source>
        <dbReference type="ARBA" id="ARBA00063930"/>
    </source>
</evidence>
<dbReference type="Proteomes" id="UP000314987">
    <property type="component" value="Unassembled WGS sequence"/>
</dbReference>
<evidence type="ECO:0000256" key="7">
    <source>
        <dbReference type="ARBA" id="ARBA00022989"/>
    </source>
</evidence>
<dbReference type="InterPro" id="IPR031844">
    <property type="entry name" value="VGPC1_C"/>
</dbReference>
<evidence type="ECO:0000256" key="15">
    <source>
        <dbReference type="ARBA" id="ARBA00061214"/>
    </source>
</evidence>
<keyword evidence="10 19" id="KW-0472">Membrane</keyword>
<feature type="transmembrane region" description="Helical" evidence="19">
    <location>
        <begin position="89"/>
        <end position="107"/>
    </location>
</feature>
<keyword evidence="7 19" id="KW-1133">Transmembrane helix</keyword>
<dbReference type="InterPro" id="IPR027359">
    <property type="entry name" value="Volt_channel_dom_sf"/>
</dbReference>
<evidence type="ECO:0000259" key="20">
    <source>
        <dbReference type="Pfam" id="PF00520"/>
    </source>
</evidence>
<dbReference type="SUPFAM" id="SSF81324">
    <property type="entry name" value="Voltage-gated potassium channels"/>
    <property type="match status" value="1"/>
</dbReference>
<dbReference type="PANTHER" id="PTHR46480">
    <property type="entry name" value="F20B24.22"/>
    <property type="match status" value="1"/>
</dbReference>
<keyword evidence="11" id="KW-0407">Ion channel</keyword>
<evidence type="ECO:0000256" key="12">
    <source>
        <dbReference type="ARBA" id="ARBA00031989"/>
    </source>
</evidence>
<keyword evidence="8" id="KW-0175">Coiled coil</keyword>
<dbReference type="InterPro" id="IPR005821">
    <property type="entry name" value="Ion_trans_dom"/>
</dbReference>
<dbReference type="FunFam" id="1.20.5.170:FF:000073">
    <property type="entry name" value="Voltage-gated hydrogen channel 1"/>
    <property type="match status" value="1"/>
</dbReference>
<feature type="domain" description="Voltage-gated hydrogen channel 1 C-terminal membrane-localisation" evidence="21">
    <location>
        <begin position="173"/>
        <end position="216"/>
    </location>
</feature>
<evidence type="ECO:0000256" key="10">
    <source>
        <dbReference type="ARBA" id="ARBA00023136"/>
    </source>
</evidence>
<evidence type="ECO:0000256" key="2">
    <source>
        <dbReference type="ARBA" id="ARBA00015897"/>
    </source>
</evidence>
<dbReference type="FunFam" id="1.20.120.350:FF:000054">
    <property type="entry name" value="voltage-gated hydrogen channel 1"/>
    <property type="match status" value="1"/>
</dbReference>
<comment type="subunit">
    <text evidence="16">Homodimer; each protomer forms its own proton conduction pathway.</text>
</comment>
<keyword evidence="3" id="KW-0813">Transport</keyword>
<dbReference type="STRING" id="29139.ENSVURP00010031421"/>
<evidence type="ECO:0000256" key="13">
    <source>
        <dbReference type="ARBA" id="ARBA00050822"/>
    </source>
</evidence>
<keyword evidence="6" id="KW-0851">Voltage-gated channel</keyword>
<dbReference type="GeneTree" id="ENSGT00940000159403"/>
<dbReference type="GO" id="GO:0042803">
    <property type="term" value="F:protein homodimerization activity"/>
    <property type="evidence" value="ECO:0007669"/>
    <property type="project" value="UniProtKB-ARBA"/>
</dbReference>
<evidence type="ECO:0000256" key="6">
    <source>
        <dbReference type="ARBA" id="ARBA00022882"/>
    </source>
</evidence>
<dbReference type="InterPro" id="IPR031846">
    <property type="entry name" value="Hvcn1"/>
</dbReference>
<evidence type="ECO:0000256" key="4">
    <source>
        <dbReference type="ARBA" id="ARBA00022475"/>
    </source>
</evidence>
<evidence type="ECO:0000256" key="14">
    <source>
        <dbReference type="ARBA" id="ARBA00060429"/>
    </source>
</evidence>
<evidence type="ECO:0000256" key="8">
    <source>
        <dbReference type="ARBA" id="ARBA00023054"/>
    </source>
</evidence>
<evidence type="ECO:0000313" key="22">
    <source>
        <dbReference type="Ensembl" id="ENSVURP00010031421.1"/>
    </source>
</evidence>